<evidence type="ECO:0000313" key="3">
    <source>
        <dbReference type="Proteomes" id="UP000442714"/>
    </source>
</evidence>
<dbReference type="NCBIfam" id="NF008712">
    <property type="entry name" value="PRK11715.1-1"/>
    <property type="match status" value="1"/>
</dbReference>
<dbReference type="OrthoDB" id="9791851at2"/>
<dbReference type="EMBL" id="WTYX01000001">
    <property type="protein sequence ID" value="MXO90450.1"/>
    <property type="molecule type" value="Genomic_DNA"/>
</dbReference>
<gene>
    <name evidence="2" type="ORF">GRI41_06425</name>
</gene>
<evidence type="ECO:0000313" key="2">
    <source>
        <dbReference type="EMBL" id="MXO90450.1"/>
    </source>
</evidence>
<sequence>MKRDRSPGVKLFLAALIGAVLLIPLVMVYALVSDRENQSETAQASITAGWGGAQIVTGPVLVIPYNSRSVETETVDGKQVTRSTNVRRELFLSPLKQSIETDLQPDVKQISIYRSVIYQSDMTGSARFMLPRDLARSGVSRDQLLFDQAELRFGVSDPRGLTDGTTVRVAGKVQELHPGNGPASTNGSGFSTAVEWDGSEELSVSWQYGLRGSRSIALVPRGGETEWTVKSPWQHPSFKGDFLPDNPDESQGNGEGFTATYGGITNLALGESLVNLSDAPAPVVDDVHGRTDIRYATEMGDGSSTKYASIRLIEPVDLYSQVDRSVKYGFLFIGFTFVCFFMFDVVAGARVAAAEYLLTGVGLVLFFVMLLAFAEVIGFAWAYIVASAAIIGLLTSYSAAVLGGWHRAAMIGGMLAGLYTTLYILLSLEALSLVIGSVLLFVALAAVMYATRNINWSGITGQEEEEGFAPAS</sequence>
<protein>
    <submittedName>
        <fullName evidence="2">Cell envelope integrity protein CreD</fullName>
    </submittedName>
</protein>
<dbReference type="PANTHER" id="PTHR30092">
    <property type="entry name" value="INNER MEMBRANE PROTEIN CRED"/>
    <property type="match status" value="1"/>
</dbReference>
<name>A0A844ZTK2_9SPHN</name>
<dbReference type="RefSeq" id="WP_160603909.1">
    <property type="nucleotide sequence ID" value="NZ_WTYX01000001.1"/>
</dbReference>
<comment type="caution">
    <text evidence="2">The sequence shown here is derived from an EMBL/GenBank/DDBJ whole genome shotgun (WGS) entry which is preliminary data.</text>
</comment>
<keyword evidence="3" id="KW-1185">Reference proteome</keyword>
<feature type="transmembrane region" description="Helical" evidence="1">
    <location>
        <begin position="328"/>
        <end position="349"/>
    </location>
</feature>
<feature type="transmembrane region" description="Helical" evidence="1">
    <location>
        <begin position="356"/>
        <end position="374"/>
    </location>
</feature>
<keyword evidence="1" id="KW-0472">Membrane</keyword>
<accession>A0A844ZTK2</accession>
<dbReference type="PIRSF" id="PIRSF004548">
    <property type="entry name" value="CreD"/>
    <property type="match status" value="1"/>
</dbReference>
<reference evidence="2 3" key="1">
    <citation type="submission" date="2019-12" db="EMBL/GenBank/DDBJ databases">
        <title>Genomic-based taxomic classification of the family Erythrobacteraceae.</title>
        <authorList>
            <person name="Xu L."/>
        </authorList>
    </citation>
    <scope>NUCLEOTIDE SEQUENCE [LARGE SCALE GENOMIC DNA]</scope>
    <source>
        <strain evidence="2 3">KCTC 52763</strain>
    </source>
</reference>
<dbReference type="InterPro" id="IPR010364">
    <property type="entry name" value="Uncharacterised_IM_CreD"/>
</dbReference>
<dbReference type="GO" id="GO:0005886">
    <property type="term" value="C:plasma membrane"/>
    <property type="evidence" value="ECO:0007669"/>
    <property type="project" value="TreeGrafter"/>
</dbReference>
<feature type="transmembrane region" description="Helical" evidence="1">
    <location>
        <begin position="380"/>
        <end position="401"/>
    </location>
</feature>
<feature type="transmembrane region" description="Helical" evidence="1">
    <location>
        <begin position="12"/>
        <end position="32"/>
    </location>
</feature>
<dbReference type="AlphaFoldDB" id="A0A844ZTK2"/>
<feature type="transmembrane region" description="Helical" evidence="1">
    <location>
        <begin position="432"/>
        <end position="450"/>
    </location>
</feature>
<proteinExistence type="predicted"/>
<organism evidence="2 3">
    <name type="scientific">Pontixanthobacter aquaemixtae</name>
    <dbReference type="NCBI Taxonomy" id="1958940"/>
    <lineage>
        <taxon>Bacteria</taxon>
        <taxon>Pseudomonadati</taxon>
        <taxon>Pseudomonadota</taxon>
        <taxon>Alphaproteobacteria</taxon>
        <taxon>Sphingomonadales</taxon>
        <taxon>Erythrobacteraceae</taxon>
        <taxon>Pontixanthobacter</taxon>
    </lineage>
</organism>
<keyword evidence="1" id="KW-1133">Transmembrane helix</keyword>
<dbReference type="PANTHER" id="PTHR30092:SF0">
    <property type="entry name" value="INNER MEMBRANE PROTEIN CRED"/>
    <property type="match status" value="1"/>
</dbReference>
<dbReference type="Pfam" id="PF06123">
    <property type="entry name" value="CreD"/>
    <property type="match status" value="1"/>
</dbReference>
<evidence type="ECO:0000256" key="1">
    <source>
        <dbReference type="SAM" id="Phobius"/>
    </source>
</evidence>
<keyword evidence="1" id="KW-0812">Transmembrane</keyword>
<dbReference type="Proteomes" id="UP000442714">
    <property type="component" value="Unassembled WGS sequence"/>
</dbReference>